<organism evidence="2 3">
    <name type="scientific">Wenxinia marina DSM 24838</name>
    <dbReference type="NCBI Taxonomy" id="1123501"/>
    <lineage>
        <taxon>Bacteria</taxon>
        <taxon>Pseudomonadati</taxon>
        <taxon>Pseudomonadota</taxon>
        <taxon>Alphaproteobacteria</taxon>
        <taxon>Rhodobacterales</taxon>
        <taxon>Roseobacteraceae</taxon>
        <taxon>Wenxinia</taxon>
    </lineage>
</organism>
<dbReference type="AlphaFoldDB" id="A0A0D0NT78"/>
<keyword evidence="3" id="KW-1185">Reference proteome</keyword>
<protein>
    <submittedName>
        <fullName evidence="2">Uncharacterized protein</fullName>
    </submittedName>
</protein>
<dbReference type="EMBL" id="AONG01000001">
    <property type="protein sequence ID" value="KIQ71400.1"/>
    <property type="molecule type" value="Genomic_DNA"/>
</dbReference>
<name>A0A0D0NT78_9RHOB</name>
<dbReference type="Proteomes" id="UP000035100">
    <property type="component" value="Plasmid pWENMAR1"/>
</dbReference>
<feature type="compositionally biased region" description="Low complexity" evidence="1">
    <location>
        <begin position="111"/>
        <end position="125"/>
    </location>
</feature>
<feature type="region of interest" description="Disordered" evidence="1">
    <location>
        <begin position="103"/>
        <end position="125"/>
    </location>
</feature>
<sequence>MHAAMAEPGRGTRRAAGRARGARRAGRCRPSSAPLCRIEGCAVPVTIRPPIPAREAVLRLHARCQRLCGRTFRLATSSQYRAAAFPSSLTGRPPTRLPAHLRAGLRRDAGARPIARGARPIGEGR</sequence>
<comment type="caution">
    <text evidence="2">The sequence shown here is derived from an EMBL/GenBank/DDBJ whole genome shotgun (WGS) entry which is preliminary data.</text>
</comment>
<geneLocation type="plasmid" evidence="2 3">
    <name>pWENMAR1</name>
</geneLocation>
<keyword evidence="2" id="KW-0614">Plasmid</keyword>
<proteinExistence type="predicted"/>
<evidence type="ECO:0000256" key="1">
    <source>
        <dbReference type="SAM" id="MobiDB-lite"/>
    </source>
</evidence>
<evidence type="ECO:0000313" key="2">
    <source>
        <dbReference type="EMBL" id="KIQ71400.1"/>
    </source>
</evidence>
<feature type="compositionally biased region" description="Basic residues" evidence="1">
    <location>
        <begin position="11"/>
        <end position="27"/>
    </location>
</feature>
<reference evidence="2 3" key="1">
    <citation type="submission" date="2013-01" db="EMBL/GenBank/DDBJ databases">
        <authorList>
            <person name="Fiebig A."/>
            <person name="Goeker M."/>
            <person name="Klenk H.-P.P."/>
        </authorList>
    </citation>
    <scope>NUCLEOTIDE SEQUENCE [LARGE SCALE GENOMIC DNA]</scope>
    <source>
        <strain evidence="2 3">DSM 24838</strain>
        <plasmid evidence="2 3">pWENMAR1</plasmid>
    </source>
</reference>
<accession>A0A0D0NT78</accession>
<evidence type="ECO:0000313" key="3">
    <source>
        <dbReference type="Proteomes" id="UP000035100"/>
    </source>
</evidence>
<feature type="region of interest" description="Disordered" evidence="1">
    <location>
        <begin position="1"/>
        <end position="31"/>
    </location>
</feature>
<gene>
    <name evidence="2" type="ORF">Wenmar_04110</name>
</gene>